<evidence type="ECO:0000313" key="3">
    <source>
        <dbReference type="Proteomes" id="UP000019141"/>
    </source>
</evidence>
<evidence type="ECO:0000256" key="1">
    <source>
        <dbReference type="SAM" id="MobiDB-lite"/>
    </source>
</evidence>
<proteinExistence type="predicted"/>
<evidence type="ECO:0000313" key="2">
    <source>
        <dbReference type="EMBL" id="ETW93932.1"/>
    </source>
</evidence>
<dbReference type="HOGENOM" id="CLU_3213828_0_0_7"/>
<feature type="compositionally biased region" description="Gly residues" evidence="1">
    <location>
        <begin position="18"/>
        <end position="27"/>
    </location>
</feature>
<accession>W4L7C0</accession>
<comment type="caution">
    <text evidence="2">The sequence shown here is derived from an EMBL/GenBank/DDBJ whole genome shotgun (WGS) entry which is preliminary data.</text>
</comment>
<dbReference type="AlphaFoldDB" id="W4L7C0"/>
<feature type="region of interest" description="Disordered" evidence="1">
    <location>
        <begin position="13"/>
        <end position="44"/>
    </location>
</feature>
<reference evidence="2 3" key="1">
    <citation type="journal article" date="2014" name="Nature">
        <title>An environmental bacterial taxon with a large and distinct metabolic repertoire.</title>
        <authorList>
            <person name="Wilson M.C."/>
            <person name="Mori T."/>
            <person name="Ruckert C."/>
            <person name="Uria A.R."/>
            <person name="Helf M.J."/>
            <person name="Takada K."/>
            <person name="Gernert C."/>
            <person name="Steffens U.A."/>
            <person name="Heycke N."/>
            <person name="Schmitt S."/>
            <person name="Rinke C."/>
            <person name="Helfrich E.J."/>
            <person name="Brachmann A.O."/>
            <person name="Gurgui C."/>
            <person name="Wakimoto T."/>
            <person name="Kracht M."/>
            <person name="Crusemann M."/>
            <person name="Hentschel U."/>
            <person name="Abe I."/>
            <person name="Matsunaga S."/>
            <person name="Kalinowski J."/>
            <person name="Takeyama H."/>
            <person name="Piel J."/>
        </authorList>
    </citation>
    <scope>NUCLEOTIDE SEQUENCE [LARGE SCALE GENOMIC DNA]</scope>
    <source>
        <strain evidence="3">TSY1</strain>
    </source>
</reference>
<sequence>MLSELIDWGDDAAPDAGWAGGGGGIGSGRAVDSEMGTSRDVCTY</sequence>
<gene>
    <name evidence="2" type="ORF">ETSY1_37065</name>
</gene>
<protein>
    <submittedName>
        <fullName evidence="2">Uncharacterized protein</fullName>
    </submittedName>
</protein>
<dbReference type="EMBL" id="AZHW01001144">
    <property type="protein sequence ID" value="ETW93932.1"/>
    <property type="molecule type" value="Genomic_DNA"/>
</dbReference>
<organism evidence="2 3">
    <name type="scientific">Entotheonella factor</name>
    <dbReference type="NCBI Taxonomy" id="1429438"/>
    <lineage>
        <taxon>Bacteria</taxon>
        <taxon>Pseudomonadati</taxon>
        <taxon>Nitrospinota/Tectimicrobiota group</taxon>
        <taxon>Candidatus Tectimicrobiota</taxon>
        <taxon>Candidatus Entotheonellia</taxon>
        <taxon>Candidatus Entotheonellales</taxon>
        <taxon>Candidatus Entotheonellaceae</taxon>
        <taxon>Candidatus Entotheonella</taxon>
    </lineage>
</organism>
<keyword evidence="3" id="KW-1185">Reference proteome</keyword>
<name>W4L7C0_ENTF1</name>
<dbReference type="Proteomes" id="UP000019141">
    <property type="component" value="Unassembled WGS sequence"/>
</dbReference>